<keyword evidence="5" id="KW-0808">Transferase</keyword>
<keyword evidence="13 17" id="KW-0472">Membrane</keyword>
<evidence type="ECO:0000313" key="20">
    <source>
        <dbReference type="EMBL" id="ESQ30273.1"/>
    </source>
</evidence>
<dbReference type="PROSITE" id="PS00107">
    <property type="entry name" value="PROTEIN_KINASE_ATP"/>
    <property type="match status" value="1"/>
</dbReference>
<dbReference type="Gene3D" id="1.10.510.10">
    <property type="entry name" value="Transferase(Phosphotransferase) domain 1"/>
    <property type="match status" value="1"/>
</dbReference>
<dbReference type="FunFam" id="1.10.510.10:FF:000146">
    <property type="entry name" value="LRR receptor-like serine/threonine-protein kinase IOS1"/>
    <property type="match status" value="1"/>
</dbReference>
<dbReference type="GO" id="GO:0016020">
    <property type="term" value="C:membrane"/>
    <property type="evidence" value="ECO:0007669"/>
    <property type="project" value="UniProtKB-SubCell"/>
</dbReference>
<feature type="compositionally biased region" description="Polar residues" evidence="16">
    <location>
        <begin position="543"/>
        <end position="554"/>
    </location>
</feature>
<evidence type="ECO:0000256" key="1">
    <source>
        <dbReference type="ARBA" id="ARBA00004167"/>
    </source>
</evidence>
<feature type="signal peptide" evidence="18">
    <location>
        <begin position="1"/>
        <end position="20"/>
    </location>
</feature>
<evidence type="ECO:0000259" key="19">
    <source>
        <dbReference type="PROSITE" id="PS50011"/>
    </source>
</evidence>
<evidence type="ECO:0000256" key="6">
    <source>
        <dbReference type="ARBA" id="ARBA00022692"/>
    </source>
</evidence>
<dbReference type="Pfam" id="PF12819">
    <property type="entry name" value="Malectin_like"/>
    <property type="match status" value="1"/>
</dbReference>
<dbReference type="InterPro" id="IPR017441">
    <property type="entry name" value="Protein_kinase_ATP_BS"/>
</dbReference>
<dbReference type="PRINTS" id="PR00019">
    <property type="entry name" value="LEURICHRPT"/>
</dbReference>
<dbReference type="Gene3D" id="3.80.10.10">
    <property type="entry name" value="Ribonuclease Inhibitor"/>
    <property type="match status" value="1"/>
</dbReference>
<reference evidence="20 21" key="1">
    <citation type="journal article" date="2013" name="Front. Plant Sci.">
        <title>The Reference Genome of the Halophytic Plant Eutrema salsugineum.</title>
        <authorList>
            <person name="Yang R."/>
            <person name="Jarvis D.E."/>
            <person name="Chen H."/>
            <person name="Beilstein M.A."/>
            <person name="Grimwood J."/>
            <person name="Jenkins J."/>
            <person name="Shu S."/>
            <person name="Prochnik S."/>
            <person name="Xin M."/>
            <person name="Ma C."/>
            <person name="Schmutz J."/>
            <person name="Wing R.A."/>
            <person name="Mitchell-Olds T."/>
            <person name="Schumaker K.S."/>
            <person name="Wang X."/>
        </authorList>
    </citation>
    <scope>NUCLEOTIDE SEQUENCE [LARGE SCALE GENOMIC DNA]</scope>
</reference>
<dbReference type="OrthoDB" id="2017114at2759"/>
<dbReference type="PANTHER" id="PTHR45631">
    <property type="entry name" value="OS07G0107800 PROTEIN-RELATED"/>
    <property type="match status" value="1"/>
</dbReference>
<gene>
    <name evidence="20" type="ORF">EUTSA_v10011228mg</name>
</gene>
<organism evidence="20 21">
    <name type="scientific">Eutrema salsugineum</name>
    <name type="common">Saltwater cress</name>
    <name type="synonym">Sisymbrium salsugineum</name>
    <dbReference type="NCBI Taxonomy" id="72664"/>
    <lineage>
        <taxon>Eukaryota</taxon>
        <taxon>Viridiplantae</taxon>
        <taxon>Streptophyta</taxon>
        <taxon>Embryophyta</taxon>
        <taxon>Tracheophyta</taxon>
        <taxon>Spermatophyta</taxon>
        <taxon>Magnoliopsida</taxon>
        <taxon>eudicotyledons</taxon>
        <taxon>Gunneridae</taxon>
        <taxon>Pentapetalae</taxon>
        <taxon>rosids</taxon>
        <taxon>malvids</taxon>
        <taxon>Brassicales</taxon>
        <taxon>Brassicaceae</taxon>
        <taxon>Eutremeae</taxon>
        <taxon>Eutrema</taxon>
    </lineage>
</organism>
<keyword evidence="6 17" id="KW-0812">Transmembrane</keyword>
<keyword evidence="21" id="KW-1185">Reference proteome</keyword>
<dbReference type="CDD" id="cd14066">
    <property type="entry name" value="STKc_IRAK"/>
    <property type="match status" value="1"/>
</dbReference>
<evidence type="ECO:0000256" key="18">
    <source>
        <dbReference type="SAM" id="SignalP"/>
    </source>
</evidence>
<keyword evidence="11 15" id="KW-0067">ATP-binding</keyword>
<comment type="subcellular location">
    <subcellularLocation>
        <location evidence="1">Membrane</location>
        <topology evidence="1">Single-pass membrane protein</topology>
    </subcellularLocation>
</comment>
<evidence type="ECO:0000256" key="12">
    <source>
        <dbReference type="ARBA" id="ARBA00022989"/>
    </source>
</evidence>
<evidence type="ECO:0000256" key="16">
    <source>
        <dbReference type="SAM" id="MobiDB-lite"/>
    </source>
</evidence>
<dbReference type="InterPro" id="IPR001611">
    <property type="entry name" value="Leu-rich_rpt"/>
</dbReference>
<evidence type="ECO:0000256" key="2">
    <source>
        <dbReference type="ARBA" id="ARBA00022527"/>
    </source>
</evidence>
<keyword evidence="8" id="KW-0677">Repeat</keyword>
<proteinExistence type="predicted"/>
<name>V4KSE0_EUTSA</name>
<dbReference type="Pfam" id="PF00069">
    <property type="entry name" value="Pkinase"/>
    <property type="match status" value="1"/>
</dbReference>
<keyword evidence="3" id="KW-0597">Phosphoprotein</keyword>
<evidence type="ECO:0000256" key="4">
    <source>
        <dbReference type="ARBA" id="ARBA00022614"/>
    </source>
</evidence>
<feature type="region of interest" description="Disordered" evidence="16">
    <location>
        <begin position="535"/>
        <end position="558"/>
    </location>
</feature>
<dbReference type="Pfam" id="PF13855">
    <property type="entry name" value="LRR_8"/>
    <property type="match status" value="1"/>
</dbReference>
<dbReference type="FunFam" id="3.80.10.10:FF:000129">
    <property type="entry name" value="Leucine-rich repeat receptor-like kinase"/>
    <property type="match status" value="1"/>
</dbReference>
<keyword evidence="2" id="KW-0723">Serine/threonine-protein kinase</keyword>
<evidence type="ECO:0000256" key="10">
    <source>
        <dbReference type="ARBA" id="ARBA00022777"/>
    </source>
</evidence>
<dbReference type="Gramene" id="ESQ30273">
    <property type="protein sequence ID" value="ESQ30273"/>
    <property type="gene ID" value="EUTSA_v10011228mg"/>
</dbReference>
<dbReference type="PROSITE" id="PS51450">
    <property type="entry name" value="LRR"/>
    <property type="match status" value="1"/>
</dbReference>
<dbReference type="OMA" id="TTMSSND"/>
<dbReference type="GO" id="GO:0004674">
    <property type="term" value="F:protein serine/threonine kinase activity"/>
    <property type="evidence" value="ECO:0007669"/>
    <property type="project" value="UniProtKB-KW"/>
</dbReference>
<evidence type="ECO:0000256" key="3">
    <source>
        <dbReference type="ARBA" id="ARBA00022553"/>
    </source>
</evidence>
<dbReference type="InterPro" id="IPR011009">
    <property type="entry name" value="Kinase-like_dom_sf"/>
</dbReference>
<dbReference type="KEGG" id="eus:EUTSA_v10011228mg"/>
<evidence type="ECO:0000256" key="13">
    <source>
        <dbReference type="ARBA" id="ARBA00023136"/>
    </source>
</evidence>
<dbReference type="SUPFAM" id="SSF52058">
    <property type="entry name" value="L domain-like"/>
    <property type="match status" value="1"/>
</dbReference>
<feature type="chain" id="PRO_5004720676" description="Protein kinase domain-containing protein" evidence="18">
    <location>
        <begin position="21"/>
        <end position="883"/>
    </location>
</feature>
<keyword evidence="7 18" id="KW-0732">Signal</keyword>
<evidence type="ECO:0000256" key="5">
    <source>
        <dbReference type="ARBA" id="ARBA00022679"/>
    </source>
</evidence>
<dbReference type="PANTHER" id="PTHR45631:SF86">
    <property type="entry name" value="LEUCINE-RICH REPEAT PROTEIN KINASE FAMILY PROTEIN"/>
    <property type="match status" value="1"/>
</dbReference>
<evidence type="ECO:0000256" key="14">
    <source>
        <dbReference type="ARBA" id="ARBA00023170"/>
    </source>
</evidence>
<protein>
    <recommendedName>
        <fullName evidence="19">Protein kinase domain-containing protein</fullName>
    </recommendedName>
</protein>
<evidence type="ECO:0000256" key="11">
    <source>
        <dbReference type="ARBA" id="ARBA00022840"/>
    </source>
</evidence>
<dbReference type="PROSITE" id="PS50011">
    <property type="entry name" value="PROTEIN_KINASE_DOM"/>
    <property type="match status" value="1"/>
</dbReference>
<dbReference type="InterPro" id="IPR032675">
    <property type="entry name" value="LRR_dom_sf"/>
</dbReference>
<dbReference type="eggNOG" id="ENOG502QQCZ">
    <property type="taxonomic scope" value="Eukaryota"/>
</dbReference>
<dbReference type="EMBL" id="KI517809">
    <property type="protein sequence ID" value="ESQ30273.1"/>
    <property type="molecule type" value="Genomic_DNA"/>
</dbReference>
<evidence type="ECO:0000313" key="21">
    <source>
        <dbReference type="Proteomes" id="UP000030689"/>
    </source>
</evidence>
<dbReference type="Gene3D" id="3.30.200.20">
    <property type="entry name" value="Phosphorylase Kinase, domain 1"/>
    <property type="match status" value="1"/>
</dbReference>
<keyword evidence="14" id="KW-0675">Receptor</keyword>
<dbReference type="FunFam" id="3.30.200.20:FF:000394">
    <property type="entry name" value="Leucine-rich repeat receptor-like protein kinase"/>
    <property type="match status" value="1"/>
</dbReference>
<evidence type="ECO:0000256" key="7">
    <source>
        <dbReference type="ARBA" id="ARBA00022729"/>
    </source>
</evidence>
<evidence type="ECO:0000256" key="17">
    <source>
        <dbReference type="SAM" id="Phobius"/>
    </source>
</evidence>
<dbReference type="InterPro" id="IPR024788">
    <property type="entry name" value="Malectin-like_Carb-bd_dom"/>
</dbReference>
<feature type="domain" description="Protein kinase" evidence="19">
    <location>
        <begin position="576"/>
        <end position="849"/>
    </location>
</feature>
<dbReference type="AlphaFoldDB" id="V4KSE0"/>
<dbReference type="Proteomes" id="UP000030689">
    <property type="component" value="Unassembled WGS sequence"/>
</dbReference>
<evidence type="ECO:0000256" key="9">
    <source>
        <dbReference type="ARBA" id="ARBA00022741"/>
    </source>
</evidence>
<keyword evidence="9 15" id="KW-0547">Nucleotide-binding</keyword>
<dbReference type="SMART" id="SM00220">
    <property type="entry name" value="S_TKc"/>
    <property type="match status" value="1"/>
</dbReference>
<feature type="region of interest" description="Disordered" evidence="16">
    <location>
        <begin position="853"/>
        <end position="883"/>
    </location>
</feature>
<dbReference type="InterPro" id="IPR000719">
    <property type="entry name" value="Prot_kinase_dom"/>
</dbReference>
<keyword evidence="10" id="KW-0418">Kinase</keyword>
<dbReference type="GO" id="GO:0005524">
    <property type="term" value="F:ATP binding"/>
    <property type="evidence" value="ECO:0007669"/>
    <property type="project" value="UniProtKB-UniRule"/>
</dbReference>
<dbReference type="SUPFAM" id="SSF56112">
    <property type="entry name" value="Protein kinase-like (PK-like)"/>
    <property type="match status" value="1"/>
</dbReference>
<evidence type="ECO:0000256" key="8">
    <source>
        <dbReference type="ARBA" id="ARBA00022737"/>
    </source>
</evidence>
<feature type="binding site" evidence="15">
    <location>
        <position position="604"/>
    </location>
    <ligand>
        <name>ATP</name>
        <dbReference type="ChEBI" id="CHEBI:30616"/>
    </ligand>
</feature>
<accession>V4KSE0</accession>
<keyword evidence="4" id="KW-0433">Leucine-rich repeat</keyword>
<keyword evidence="12 17" id="KW-1133">Transmembrane helix</keyword>
<evidence type="ECO:0000256" key="15">
    <source>
        <dbReference type="PROSITE-ProRule" id="PRU10141"/>
    </source>
</evidence>
<dbReference type="InterPro" id="IPR008271">
    <property type="entry name" value="Ser/Thr_kinase_AS"/>
</dbReference>
<dbReference type="PROSITE" id="PS00108">
    <property type="entry name" value="PROTEIN_KINASE_ST"/>
    <property type="match status" value="1"/>
</dbReference>
<feature type="compositionally biased region" description="Polar residues" evidence="16">
    <location>
        <begin position="867"/>
        <end position="883"/>
    </location>
</feature>
<feature type="transmembrane region" description="Helical" evidence="17">
    <location>
        <begin position="504"/>
        <end position="528"/>
    </location>
</feature>
<sequence>MERQCVFIATFVLILHLVQAQDPTGFINVDCGLPPRDSPYNAVPTGLAYTSDAHLVNSGKTGRIAKEFEPDYTKPILTLRYFPDGVRNCYNLKVIRDTNYLIKATFVYGNYDGLNVDPNFDLFLGPNLWTTMSTNDTIEELIHVTKSDSLQVCLVKTGISIPFINVLELRPLPKTAYVTQSGSLKYLFRRYLSSSDRTIRYPSDVYDRKWYPMFVENSWTQVMTTLNVNASNLYELPQDVMTTGVTPLNANATLNITWTLEPPTTKFYSYMHFAELETLRAKDTREFNMTLNGKQSFRPYSPKPLKTETIFDVTPEQCDGGACLLQLVKTLKSTLPPLLNAIEGFTVIDFPQMETNEDDVASIKNVQDTYGLSRISWQGDPCVPKQFLWDGLSCNNSDISTPPIITSLDLSASGLTGIITHAIQNLTHLQKLDLSNNNLTGEIPEFLADMKSLLIIDLSSNNLTGSVPPSLLQKKGMKLNVEGNPHILCTTGSCVNKGHKKKSIIVPVVASIASIAVLIGAFVLFLVLRKKKASKVEGPPPSYMQSSDGRSPRSSEPAIMTKNKRFTYSEVMTMTNNFQRILGKGGFGIVYHGFVNGTEQVAVKILSQSSSQGYKQFKAEVELLLRVHHKNLVGLVGYCDEGENLALIYEYMTNGDLKEHMSGTRNRFVLNWRTRLNIVVESAQGLEYLHSGCKPPMVHRDVKTTNILLNEHFQAKLADFGLSRSFPIEGETHVSTVVAGTPGYLDPEYYRTNWLTEKSDVYSFGIVLLEIITNIPVIDQSREKPHIAEWVGLMLTRGDIKSIMDPSLNGDYDSGSVWKAVELAMSCLNPSSARRPTMSQVVMALNECVASENSRGGASRDMDSKSSIEVSLTFGTEVSPTAR</sequence>